<evidence type="ECO:0000256" key="6">
    <source>
        <dbReference type="ARBA" id="ARBA00022747"/>
    </source>
</evidence>
<dbReference type="PROSITE" id="PS00093">
    <property type="entry name" value="N4_MTASE"/>
    <property type="match status" value="1"/>
</dbReference>
<proteinExistence type="inferred from homology"/>
<organism evidence="8">
    <name type="scientific">marine sediment metagenome</name>
    <dbReference type="NCBI Taxonomy" id="412755"/>
    <lineage>
        <taxon>unclassified sequences</taxon>
        <taxon>metagenomes</taxon>
        <taxon>ecological metagenomes</taxon>
    </lineage>
</organism>
<comment type="catalytic activity">
    <reaction evidence="7">
        <text>a 2'-deoxycytidine in DNA + S-adenosyl-L-methionine = an N(4)-methyl-2'-deoxycytidine in DNA + S-adenosyl-L-homocysteine + H(+)</text>
        <dbReference type="Rhea" id="RHEA:16857"/>
        <dbReference type="Rhea" id="RHEA-COMP:11369"/>
        <dbReference type="Rhea" id="RHEA-COMP:13674"/>
        <dbReference type="ChEBI" id="CHEBI:15378"/>
        <dbReference type="ChEBI" id="CHEBI:57856"/>
        <dbReference type="ChEBI" id="CHEBI:59789"/>
        <dbReference type="ChEBI" id="CHEBI:85452"/>
        <dbReference type="ChEBI" id="CHEBI:137933"/>
        <dbReference type="EC" id="2.1.1.113"/>
    </reaction>
</comment>
<name>A0A0F9EXX6_9ZZZZ</name>
<evidence type="ECO:0000256" key="2">
    <source>
        <dbReference type="ARBA" id="ARBA00012185"/>
    </source>
</evidence>
<dbReference type="EMBL" id="LAZR01023333">
    <property type="protein sequence ID" value="KKL78859.1"/>
    <property type="molecule type" value="Genomic_DNA"/>
</dbReference>
<sequence>QVEPMKLEQMINKVICGDCLKIMKDIPDNSIDLVVTSPPYNIGKELSKIKLQGIF</sequence>
<keyword evidence="4" id="KW-0808">Transferase</keyword>
<evidence type="ECO:0000256" key="4">
    <source>
        <dbReference type="ARBA" id="ARBA00022679"/>
    </source>
</evidence>
<keyword evidence="6" id="KW-0680">Restriction system</keyword>
<dbReference type="GO" id="GO:0009307">
    <property type="term" value="P:DNA restriction-modification system"/>
    <property type="evidence" value="ECO:0007669"/>
    <property type="project" value="UniProtKB-KW"/>
</dbReference>
<dbReference type="Gene3D" id="3.40.50.150">
    <property type="entry name" value="Vaccinia Virus protein VP39"/>
    <property type="match status" value="1"/>
</dbReference>
<dbReference type="GO" id="GO:0015667">
    <property type="term" value="F:site-specific DNA-methyltransferase (cytosine-N4-specific) activity"/>
    <property type="evidence" value="ECO:0007669"/>
    <property type="project" value="UniProtKB-EC"/>
</dbReference>
<comment type="caution">
    <text evidence="8">The sequence shown here is derived from an EMBL/GenBank/DDBJ whole genome shotgun (WGS) entry which is preliminary data.</text>
</comment>
<evidence type="ECO:0000256" key="7">
    <source>
        <dbReference type="ARBA" id="ARBA00049120"/>
    </source>
</evidence>
<evidence type="ECO:0000256" key="5">
    <source>
        <dbReference type="ARBA" id="ARBA00022691"/>
    </source>
</evidence>
<dbReference type="AlphaFoldDB" id="A0A0F9EXX6"/>
<dbReference type="GO" id="GO:0003677">
    <property type="term" value="F:DNA binding"/>
    <property type="evidence" value="ECO:0007669"/>
    <property type="project" value="InterPro"/>
</dbReference>
<accession>A0A0F9EXX6</accession>
<keyword evidence="5" id="KW-0949">S-adenosyl-L-methionine</keyword>
<comment type="similarity">
    <text evidence="1">Belongs to the N(4)/N(6)-methyltransferase family. N(4) subfamily.</text>
</comment>
<keyword evidence="3" id="KW-0489">Methyltransferase</keyword>
<gene>
    <name evidence="8" type="ORF">LCGC14_2020610</name>
</gene>
<evidence type="ECO:0000256" key="1">
    <source>
        <dbReference type="ARBA" id="ARBA00010203"/>
    </source>
</evidence>
<dbReference type="EC" id="2.1.1.113" evidence="2"/>
<evidence type="ECO:0000313" key="8">
    <source>
        <dbReference type="EMBL" id="KKL78859.1"/>
    </source>
</evidence>
<feature type="non-terminal residue" evidence="8">
    <location>
        <position position="1"/>
    </location>
</feature>
<dbReference type="SUPFAM" id="SSF53335">
    <property type="entry name" value="S-adenosyl-L-methionine-dependent methyltransferases"/>
    <property type="match status" value="1"/>
</dbReference>
<reference evidence="8" key="1">
    <citation type="journal article" date="2015" name="Nature">
        <title>Complex archaea that bridge the gap between prokaryotes and eukaryotes.</title>
        <authorList>
            <person name="Spang A."/>
            <person name="Saw J.H."/>
            <person name="Jorgensen S.L."/>
            <person name="Zaremba-Niedzwiedzka K."/>
            <person name="Martijn J."/>
            <person name="Lind A.E."/>
            <person name="van Eijk R."/>
            <person name="Schleper C."/>
            <person name="Guy L."/>
            <person name="Ettema T.J."/>
        </authorList>
    </citation>
    <scope>NUCLEOTIDE SEQUENCE</scope>
</reference>
<dbReference type="InterPro" id="IPR017985">
    <property type="entry name" value="MeTrfase_CN4_CS"/>
</dbReference>
<protein>
    <recommendedName>
        <fullName evidence="2">site-specific DNA-methyltransferase (cytosine-N(4)-specific)</fullName>
        <ecNumber evidence="2">2.1.1.113</ecNumber>
    </recommendedName>
</protein>
<evidence type="ECO:0000256" key="3">
    <source>
        <dbReference type="ARBA" id="ARBA00022603"/>
    </source>
</evidence>
<dbReference type="InterPro" id="IPR029063">
    <property type="entry name" value="SAM-dependent_MTases_sf"/>
</dbReference>
<dbReference type="GO" id="GO:0032259">
    <property type="term" value="P:methylation"/>
    <property type="evidence" value="ECO:0007669"/>
    <property type="project" value="UniProtKB-KW"/>
</dbReference>